<protein>
    <submittedName>
        <fullName evidence="1">Uncharacterized protein</fullName>
    </submittedName>
</protein>
<gene>
    <name evidence="1" type="ORF">POCTA_138.1.T2150015</name>
</gene>
<accession>A0A8S1YK62</accession>
<sequence>MFQEAAYVNLSYINSKKNLESFFKFLSIPTHQDLLTIQKYLQTWYLNQVENYNCHNLVEELFLKIVINVDVYKFHAQKVMLNQNRMNLDPIKFKDQSISVFQLHYTKQVILINKLSKYKKKSLLINQVKYDSIYILNSLNNLQVGKL</sequence>
<dbReference type="EMBL" id="CAJJDP010000219">
    <property type="protein sequence ID" value="CAD8215226.1"/>
    <property type="molecule type" value="Genomic_DNA"/>
</dbReference>
<dbReference type="AlphaFoldDB" id="A0A8S1YK62"/>
<keyword evidence="2" id="KW-1185">Reference proteome</keyword>
<name>A0A8S1YK62_PAROT</name>
<evidence type="ECO:0000313" key="1">
    <source>
        <dbReference type="EMBL" id="CAD8215226.1"/>
    </source>
</evidence>
<proteinExistence type="predicted"/>
<comment type="caution">
    <text evidence="1">The sequence shown here is derived from an EMBL/GenBank/DDBJ whole genome shotgun (WGS) entry which is preliminary data.</text>
</comment>
<organism evidence="1 2">
    <name type="scientific">Paramecium octaurelia</name>
    <dbReference type="NCBI Taxonomy" id="43137"/>
    <lineage>
        <taxon>Eukaryota</taxon>
        <taxon>Sar</taxon>
        <taxon>Alveolata</taxon>
        <taxon>Ciliophora</taxon>
        <taxon>Intramacronucleata</taxon>
        <taxon>Oligohymenophorea</taxon>
        <taxon>Peniculida</taxon>
        <taxon>Parameciidae</taxon>
        <taxon>Paramecium</taxon>
    </lineage>
</organism>
<reference evidence="1" key="1">
    <citation type="submission" date="2021-01" db="EMBL/GenBank/DDBJ databases">
        <authorList>
            <consortium name="Genoscope - CEA"/>
            <person name="William W."/>
        </authorList>
    </citation>
    <scope>NUCLEOTIDE SEQUENCE</scope>
</reference>
<dbReference type="Proteomes" id="UP000683925">
    <property type="component" value="Unassembled WGS sequence"/>
</dbReference>
<evidence type="ECO:0000313" key="2">
    <source>
        <dbReference type="Proteomes" id="UP000683925"/>
    </source>
</evidence>